<name>A0A6J7LD63_9ZZZZ</name>
<organism evidence="1">
    <name type="scientific">freshwater metagenome</name>
    <dbReference type="NCBI Taxonomy" id="449393"/>
    <lineage>
        <taxon>unclassified sequences</taxon>
        <taxon>metagenomes</taxon>
        <taxon>ecological metagenomes</taxon>
    </lineage>
</organism>
<protein>
    <submittedName>
        <fullName evidence="1">Unannotated protein</fullName>
    </submittedName>
</protein>
<gene>
    <name evidence="1" type="ORF">UFOPK3874_00741</name>
</gene>
<sequence length="85" mass="9514">MGTSRGYFPTWDAFLGKRFDEKISPSIPVTIIFGDTDNTLPAHSSQERSLAPAHAKWIVIPQCGHAPMWDHPQTVISYIEETCRG</sequence>
<proteinExistence type="predicted"/>
<dbReference type="SUPFAM" id="SSF53474">
    <property type="entry name" value="alpha/beta-Hydrolases"/>
    <property type="match status" value="1"/>
</dbReference>
<dbReference type="InterPro" id="IPR029058">
    <property type="entry name" value="AB_hydrolase_fold"/>
</dbReference>
<evidence type="ECO:0000313" key="1">
    <source>
        <dbReference type="EMBL" id="CAB4964009.1"/>
    </source>
</evidence>
<reference evidence="1" key="1">
    <citation type="submission" date="2020-05" db="EMBL/GenBank/DDBJ databases">
        <authorList>
            <person name="Chiriac C."/>
            <person name="Salcher M."/>
            <person name="Ghai R."/>
            <person name="Kavagutti S V."/>
        </authorList>
    </citation>
    <scope>NUCLEOTIDE SEQUENCE</scope>
</reference>
<accession>A0A6J7LD63</accession>
<dbReference type="Gene3D" id="3.40.50.1820">
    <property type="entry name" value="alpha/beta hydrolase"/>
    <property type="match status" value="1"/>
</dbReference>
<dbReference type="EMBL" id="CAFBNS010000130">
    <property type="protein sequence ID" value="CAB4964009.1"/>
    <property type="molecule type" value="Genomic_DNA"/>
</dbReference>
<dbReference type="AlphaFoldDB" id="A0A6J7LD63"/>